<feature type="compositionally biased region" description="Basic and acidic residues" evidence="1">
    <location>
        <begin position="40"/>
        <end position="52"/>
    </location>
</feature>
<protein>
    <submittedName>
        <fullName evidence="2">Uncharacterized protein</fullName>
    </submittedName>
</protein>
<dbReference type="Proteomes" id="UP000801492">
    <property type="component" value="Unassembled WGS sequence"/>
</dbReference>
<reference evidence="2" key="1">
    <citation type="submission" date="2019-08" db="EMBL/GenBank/DDBJ databases">
        <title>The genome of the North American firefly Photinus pyralis.</title>
        <authorList>
            <consortium name="Photinus pyralis genome working group"/>
            <person name="Fallon T.R."/>
            <person name="Sander Lower S.E."/>
            <person name="Weng J.-K."/>
        </authorList>
    </citation>
    <scope>NUCLEOTIDE SEQUENCE</scope>
    <source>
        <strain evidence="2">TRF0915ILg1</strain>
        <tissue evidence="2">Whole body</tissue>
    </source>
</reference>
<keyword evidence="3" id="KW-1185">Reference proteome</keyword>
<evidence type="ECO:0000313" key="2">
    <source>
        <dbReference type="EMBL" id="KAF2904705.1"/>
    </source>
</evidence>
<proteinExistence type="predicted"/>
<dbReference type="EMBL" id="VTPC01000702">
    <property type="protein sequence ID" value="KAF2904705.1"/>
    <property type="molecule type" value="Genomic_DNA"/>
</dbReference>
<comment type="caution">
    <text evidence="2">The sequence shown here is derived from an EMBL/GenBank/DDBJ whole genome shotgun (WGS) entry which is preliminary data.</text>
</comment>
<feature type="region of interest" description="Disordered" evidence="1">
    <location>
        <begin position="39"/>
        <end position="63"/>
    </location>
</feature>
<evidence type="ECO:0000313" key="3">
    <source>
        <dbReference type="Proteomes" id="UP000801492"/>
    </source>
</evidence>
<evidence type="ECO:0000256" key="1">
    <source>
        <dbReference type="SAM" id="MobiDB-lite"/>
    </source>
</evidence>
<dbReference type="OrthoDB" id="123207at2759"/>
<name>A0A8K0DQN9_IGNLU</name>
<sequence length="203" mass="23297">MKGLRHFIFMDSQSLMENSFLNDNGEEVVVSQTQHQVRKIVSESKSSNDETPKPPSKTPSRTVRYDGKHVSFQVELAKSRIWGFGTVEETRWKGCNFETDAQLKKQGHQSSTARRCIIDTVQYFCSKWFDSRIQDLYFSRVPRKSGRPSEVSINAMYKDKQKTGPAAAIPIEDVRLDKIGHFFEFSEKKCSCKEPSYKGTPKV</sequence>
<organism evidence="2 3">
    <name type="scientific">Ignelater luminosus</name>
    <name type="common">Cucubano</name>
    <name type="synonym">Pyrophorus luminosus</name>
    <dbReference type="NCBI Taxonomy" id="2038154"/>
    <lineage>
        <taxon>Eukaryota</taxon>
        <taxon>Metazoa</taxon>
        <taxon>Ecdysozoa</taxon>
        <taxon>Arthropoda</taxon>
        <taxon>Hexapoda</taxon>
        <taxon>Insecta</taxon>
        <taxon>Pterygota</taxon>
        <taxon>Neoptera</taxon>
        <taxon>Endopterygota</taxon>
        <taxon>Coleoptera</taxon>
        <taxon>Polyphaga</taxon>
        <taxon>Elateriformia</taxon>
        <taxon>Elateroidea</taxon>
        <taxon>Elateridae</taxon>
        <taxon>Agrypninae</taxon>
        <taxon>Pyrophorini</taxon>
        <taxon>Ignelater</taxon>
    </lineage>
</organism>
<gene>
    <name evidence="2" type="ORF">ILUMI_01469</name>
</gene>
<accession>A0A8K0DQN9</accession>
<dbReference type="AlphaFoldDB" id="A0A8K0DQN9"/>